<dbReference type="EMBL" id="JABWGV010000001">
    <property type="protein sequence ID" value="NVD43892.1"/>
    <property type="molecule type" value="Genomic_DNA"/>
</dbReference>
<dbReference type="RefSeq" id="WP_176266188.1">
    <property type="nucleotide sequence ID" value="NZ_JABWGV010000001.1"/>
</dbReference>
<keyword evidence="1" id="KW-1133">Transmembrane helix</keyword>
<dbReference type="AlphaFoldDB" id="A0A850H0X0"/>
<protein>
    <submittedName>
        <fullName evidence="2">Uncharacterized protein</fullName>
    </submittedName>
</protein>
<keyword evidence="1" id="KW-0812">Transmembrane</keyword>
<proteinExistence type="predicted"/>
<evidence type="ECO:0000256" key="1">
    <source>
        <dbReference type="SAM" id="Phobius"/>
    </source>
</evidence>
<keyword evidence="1" id="KW-0472">Membrane</keyword>
<evidence type="ECO:0000313" key="2">
    <source>
        <dbReference type="EMBL" id="NVD43892.1"/>
    </source>
</evidence>
<comment type="caution">
    <text evidence="2">The sequence shown here is derived from an EMBL/GenBank/DDBJ whole genome shotgun (WGS) entry which is preliminary data.</text>
</comment>
<gene>
    <name evidence="2" type="ORF">HUV48_02530</name>
</gene>
<reference evidence="2 3" key="1">
    <citation type="submission" date="2020-06" db="EMBL/GenBank/DDBJ databases">
        <title>Altererythrobacter sp. HHU K3-1.</title>
        <authorList>
            <person name="Zhang D."/>
            <person name="Xue H."/>
        </authorList>
    </citation>
    <scope>NUCLEOTIDE SEQUENCE [LARGE SCALE GENOMIC DNA]</scope>
    <source>
        <strain evidence="2 3">HHU K3-1</strain>
    </source>
</reference>
<name>A0A850H0X0_9SPHN</name>
<feature type="transmembrane region" description="Helical" evidence="1">
    <location>
        <begin position="29"/>
        <end position="46"/>
    </location>
</feature>
<evidence type="ECO:0000313" key="3">
    <source>
        <dbReference type="Proteomes" id="UP000561438"/>
    </source>
</evidence>
<organism evidence="2 3">
    <name type="scientific">Qipengyuania atrilutea</name>
    <dbReference type="NCBI Taxonomy" id="2744473"/>
    <lineage>
        <taxon>Bacteria</taxon>
        <taxon>Pseudomonadati</taxon>
        <taxon>Pseudomonadota</taxon>
        <taxon>Alphaproteobacteria</taxon>
        <taxon>Sphingomonadales</taxon>
        <taxon>Erythrobacteraceae</taxon>
        <taxon>Qipengyuania</taxon>
    </lineage>
</organism>
<keyword evidence="3" id="KW-1185">Reference proteome</keyword>
<dbReference type="Proteomes" id="UP000561438">
    <property type="component" value="Unassembled WGS sequence"/>
</dbReference>
<sequence>MDGSIVTIIVALIAIVIAWKVLKGMIKTVALVGILIVAAIAVFGGLG</sequence>
<accession>A0A850H0X0</accession>
<feature type="transmembrane region" description="Helical" evidence="1">
    <location>
        <begin position="6"/>
        <end position="22"/>
    </location>
</feature>